<dbReference type="OrthoDB" id="3444765at2759"/>
<protein>
    <submittedName>
        <fullName evidence="1">Uncharacterized protein</fullName>
    </submittedName>
</protein>
<dbReference type="AlphaFoldDB" id="A0A2I1BUH4"/>
<dbReference type="GeneID" id="36539742"/>
<keyword evidence="2" id="KW-1185">Reference proteome</keyword>
<evidence type="ECO:0000313" key="2">
    <source>
        <dbReference type="Proteomes" id="UP000234474"/>
    </source>
</evidence>
<dbReference type="VEuPathDB" id="FungiDB:P174DRAFT_61424"/>
<accession>A0A2I1BUH4</accession>
<reference evidence="2" key="1">
    <citation type="journal article" date="2018" name="Proc. Natl. Acad. Sci. U.S.A.">
        <title>Linking secondary metabolites to gene clusters through genome sequencing of six diverse Aspergillus species.</title>
        <authorList>
            <person name="Kaerboelling I."/>
            <person name="Vesth T.C."/>
            <person name="Frisvad J.C."/>
            <person name="Nybo J.L."/>
            <person name="Theobald S."/>
            <person name="Kuo A."/>
            <person name="Bowyer P."/>
            <person name="Matsuda Y."/>
            <person name="Mondo S."/>
            <person name="Lyhne E.K."/>
            <person name="Kogle M.E."/>
            <person name="Clum A."/>
            <person name="Lipzen A."/>
            <person name="Salamov A."/>
            <person name="Ngan C.Y."/>
            <person name="Daum C."/>
            <person name="Chiniquy J."/>
            <person name="Barry K."/>
            <person name="LaButti K."/>
            <person name="Haridas S."/>
            <person name="Simmons B.A."/>
            <person name="Magnuson J.K."/>
            <person name="Mortensen U.H."/>
            <person name="Larsen T.O."/>
            <person name="Grigoriev I.V."/>
            <person name="Baker S.E."/>
            <person name="Andersen M.R."/>
        </authorList>
    </citation>
    <scope>NUCLEOTIDE SEQUENCE [LARGE SCALE GENOMIC DNA]</scope>
    <source>
        <strain evidence="2">IBT 16806</strain>
    </source>
</reference>
<name>A0A2I1BUH4_ASPN1</name>
<gene>
    <name evidence="1" type="ORF">P174DRAFT_61424</name>
</gene>
<evidence type="ECO:0000313" key="1">
    <source>
        <dbReference type="EMBL" id="PKX89004.1"/>
    </source>
</evidence>
<dbReference type="RefSeq" id="XP_024677599.1">
    <property type="nucleotide sequence ID" value="XM_024832405.1"/>
</dbReference>
<dbReference type="Proteomes" id="UP000234474">
    <property type="component" value="Unassembled WGS sequence"/>
</dbReference>
<sequence length="70" mass="7824">MSQLLVKWLGEALELAQVKSARTPRAGKLVKPGHLESVEKCNKLVLWSQVRLCTPDHSTPCISLLYLCHV</sequence>
<comment type="caution">
    <text evidence="1">The sequence shown here is derived from an EMBL/GenBank/DDBJ whole genome shotgun (WGS) entry which is preliminary data.</text>
</comment>
<dbReference type="EMBL" id="MSZS01000011">
    <property type="protein sequence ID" value="PKX89004.1"/>
    <property type="molecule type" value="Genomic_DNA"/>
</dbReference>
<proteinExistence type="predicted"/>
<organism evidence="1 2">
    <name type="scientific">Aspergillus novofumigatus (strain IBT 16806)</name>
    <dbReference type="NCBI Taxonomy" id="1392255"/>
    <lineage>
        <taxon>Eukaryota</taxon>
        <taxon>Fungi</taxon>
        <taxon>Dikarya</taxon>
        <taxon>Ascomycota</taxon>
        <taxon>Pezizomycotina</taxon>
        <taxon>Eurotiomycetes</taxon>
        <taxon>Eurotiomycetidae</taxon>
        <taxon>Eurotiales</taxon>
        <taxon>Aspergillaceae</taxon>
        <taxon>Aspergillus</taxon>
        <taxon>Aspergillus subgen. Fumigati</taxon>
    </lineage>
</organism>